<proteinExistence type="predicted"/>
<dbReference type="Proteomes" id="UP000001596">
    <property type="component" value="Plasmid pAtS4b"/>
</dbReference>
<sequence>MEVAEGEFKPAFPIKPAQQLVFVHIPKCGGTSMHQFLANAKKVQPEPELSTILAGYCEPALHKHSKAAVIRDLVGPALWQTIFTFSVVRNPWDLMLSSYRWWLQKAGRFSSLRAQADEVADLGSFEGFLKSDFGGNRINECEGDILSWLSDENGQEIVDFVGRLEDIEQALQNVFERAGLAGYSEFPRLNSTVRGGYQDYYNAETKRLIQTRFQATIDRFEYQF</sequence>
<protein>
    <recommendedName>
        <fullName evidence="3">Sulfotransferase family protein</fullName>
    </recommendedName>
</protein>
<keyword evidence="2" id="KW-1185">Reference proteome</keyword>
<dbReference type="SUPFAM" id="SSF52540">
    <property type="entry name" value="P-loop containing nucleoside triphosphate hydrolases"/>
    <property type="match status" value="1"/>
</dbReference>
<dbReference type="InterPro" id="IPR005331">
    <property type="entry name" value="Sulfotransferase"/>
</dbReference>
<accession>B9K383</accession>
<evidence type="ECO:0000313" key="1">
    <source>
        <dbReference type="EMBL" id="ACM39331.1"/>
    </source>
</evidence>
<organism evidence="1 2">
    <name type="scientific">Allorhizobium ampelinum (strain ATCC BAA-846 / DSM 112012 / S4)</name>
    <name type="common">Agrobacterium vitis (strain S4)</name>
    <dbReference type="NCBI Taxonomy" id="311402"/>
    <lineage>
        <taxon>Bacteria</taxon>
        <taxon>Pseudomonadati</taxon>
        <taxon>Pseudomonadota</taxon>
        <taxon>Alphaproteobacteria</taxon>
        <taxon>Hyphomicrobiales</taxon>
        <taxon>Rhizobiaceae</taxon>
        <taxon>Rhizobium/Agrobacterium group</taxon>
        <taxon>Allorhizobium</taxon>
        <taxon>Allorhizobium ampelinum</taxon>
    </lineage>
</organism>
<dbReference type="InterPro" id="IPR027417">
    <property type="entry name" value="P-loop_NTPase"/>
</dbReference>
<reference evidence="1 2" key="1">
    <citation type="journal article" date="2009" name="J. Bacteriol.">
        <title>Genome sequences of three Agrobacterium biovars help elucidate the evolution of multichromosome genomes in bacteria.</title>
        <authorList>
            <person name="Slater S.C."/>
            <person name="Goldman B.S."/>
            <person name="Goodner B."/>
            <person name="Setubal J.C."/>
            <person name="Farrand S.K."/>
            <person name="Nester E.W."/>
            <person name="Burr T.J."/>
            <person name="Banta L."/>
            <person name="Dickerman A.W."/>
            <person name="Paulsen I."/>
            <person name="Otten L."/>
            <person name="Suen G."/>
            <person name="Welch R."/>
            <person name="Almeida N.F."/>
            <person name="Arnold F."/>
            <person name="Burton O.T."/>
            <person name="Du Z."/>
            <person name="Ewing A."/>
            <person name="Godsy E."/>
            <person name="Heisel S."/>
            <person name="Houmiel K.L."/>
            <person name="Jhaveri J."/>
            <person name="Lu J."/>
            <person name="Miller N.M."/>
            <person name="Norton S."/>
            <person name="Chen Q."/>
            <person name="Phoolcharoen W."/>
            <person name="Ohlin V."/>
            <person name="Ondrusek D."/>
            <person name="Pride N."/>
            <person name="Stricklin S.L."/>
            <person name="Sun J."/>
            <person name="Wheeler C."/>
            <person name="Wilson L."/>
            <person name="Zhu H."/>
            <person name="Wood D.W."/>
        </authorList>
    </citation>
    <scope>NUCLEOTIDE SEQUENCE [LARGE SCALE GENOMIC DNA]</scope>
    <source>
        <strain evidence="2">S4 / ATCC BAA-846</strain>
        <plasmid evidence="1 2">pAtS4b</plasmid>
    </source>
</reference>
<evidence type="ECO:0000313" key="2">
    <source>
        <dbReference type="Proteomes" id="UP000001596"/>
    </source>
</evidence>
<dbReference type="Gene3D" id="3.40.50.300">
    <property type="entry name" value="P-loop containing nucleotide triphosphate hydrolases"/>
    <property type="match status" value="1"/>
</dbReference>
<keyword evidence="1" id="KW-0614">Plasmid</keyword>
<dbReference type="GO" id="GO:0008146">
    <property type="term" value="F:sulfotransferase activity"/>
    <property type="evidence" value="ECO:0007669"/>
    <property type="project" value="InterPro"/>
</dbReference>
<dbReference type="KEGG" id="avi:Avi_9611"/>
<dbReference type="Pfam" id="PF03567">
    <property type="entry name" value="Sulfotransfer_2"/>
    <property type="match status" value="1"/>
</dbReference>
<dbReference type="EMBL" id="CP000635">
    <property type="protein sequence ID" value="ACM39331.1"/>
    <property type="molecule type" value="Genomic_DNA"/>
</dbReference>
<dbReference type="GO" id="GO:0016020">
    <property type="term" value="C:membrane"/>
    <property type="evidence" value="ECO:0007669"/>
    <property type="project" value="InterPro"/>
</dbReference>
<geneLocation type="plasmid" evidence="1 2">
    <name>pAtS4b</name>
</geneLocation>
<evidence type="ECO:0008006" key="3">
    <source>
        <dbReference type="Google" id="ProtNLM"/>
    </source>
</evidence>
<name>B9K383_ALLAM</name>
<dbReference type="AlphaFoldDB" id="B9K383"/>
<gene>
    <name evidence="1" type="ordered locus">Avi_9611</name>
</gene>
<dbReference type="RefSeq" id="WP_012655091.1">
    <property type="nucleotide sequence ID" value="NC_011991.1"/>
</dbReference>
<dbReference type="DNASU" id="7381951"/>
<dbReference type="HOGENOM" id="CLU_094945_1_0_5"/>